<feature type="region of interest" description="Disordered" evidence="2">
    <location>
        <begin position="354"/>
        <end position="375"/>
    </location>
</feature>
<evidence type="ECO:0000313" key="3">
    <source>
        <dbReference type="EMBL" id="GBG32008.1"/>
    </source>
</evidence>
<dbReference type="PANTHER" id="PTHR33820:SF2">
    <property type="entry name" value="COILED-COIL DOMAIN-CONTAINING PROTEIN 17"/>
    <property type="match status" value="1"/>
</dbReference>
<dbReference type="InParanoid" id="A0A2R5GQF9"/>
<organism evidence="3 4">
    <name type="scientific">Hondaea fermentalgiana</name>
    <dbReference type="NCBI Taxonomy" id="2315210"/>
    <lineage>
        <taxon>Eukaryota</taxon>
        <taxon>Sar</taxon>
        <taxon>Stramenopiles</taxon>
        <taxon>Bigyra</taxon>
        <taxon>Labyrinthulomycetes</taxon>
        <taxon>Thraustochytrida</taxon>
        <taxon>Thraustochytriidae</taxon>
        <taxon>Hondaea</taxon>
    </lineage>
</organism>
<proteinExistence type="predicted"/>
<feature type="coiled-coil region" evidence="1">
    <location>
        <begin position="220"/>
        <end position="291"/>
    </location>
</feature>
<name>A0A2R5GQF9_9STRA</name>
<dbReference type="EMBL" id="BEYU01000111">
    <property type="protein sequence ID" value="GBG32008.1"/>
    <property type="molecule type" value="Genomic_DNA"/>
</dbReference>
<keyword evidence="1" id="KW-0175">Coiled coil</keyword>
<dbReference type="Proteomes" id="UP000241890">
    <property type="component" value="Unassembled WGS sequence"/>
</dbReference>
<feature type="compositionally biased region" description="Basic residues" evidence="2">
    <location>
        <begin position="940"/>
        <end position="950"/>
    </location>
</feature>
<evidence type="ECO:0000256" key="2">
    <source>
        <dbReference type="SAM" id="MobiDB-lite"/>
    </source>
</evidence>
<keyword evidence="4" id="KW-1185">Reference proteome</keyword>
<feature type="region of interest" description="Disordered" evidence="2">
    <location>
        <begin position="1156"/>
        <end position="1251"/>
    </location>
</feature>
<accession>A0A2R5GQF9</accession>
<feature type="compositionally biased region" description="Polar residues" evidence="2">
    <location>
        <begin position="408"/>
        <end position="421"/>
    </location>
</feature>
<dbReference type="PANTHER" id="PTHR33820">
    <property type="entry name" value="COILED-COIL DOMAIN-CONTAINING PROTEIN 17"/>
    <property type="match status" value="1"/>
</dbReference>
<feature type="compositionally biased region" description="Low complexity" evidence="2">
    <location>
        <begin position="1158"/>
        <end position="1173"/>
    </location>
</feature>
<feature type="region of interest" description="Disordered" evidence="2">
    <location>
        <begin position="875"/>
        <end position="916"/>
    </location>
</feature>
<sequence>MSEPKEGLSFANVESYVRDAIGSNARAKSPKEDYVGGLNLTQLREQLTAAAADRKADVSATDSLLDLVKQKREREKLEELRQVKIRHQELRARKRQESTVISKVMMELEKRKQQELELRLQKERIQQGLERVDRTHLGQLEAEKRKELESLTKERQSLQDKEEAILRQVEELEQKIIEQEELNAKRKQEVEDALVRRKGSRLEHKNAELLRLAAAHGQRTSTLLVERNELEKERQRLQDQLEELAGDKGAATLREEGEELDAFVDAVQNRISEQQERVALMRIEHERAQKDWVVSKIADESDTKRLRPEGLDNSLPFTVQAESFLNEWLNEDPNRAPALGQARATLDDAVADNSVHRHHRASDTKGQSSPAALPHPEVHFDSAVNVESGEASLAHKARHTKRHRGRQTKTWNESRSRSALKSTSETSEELTPEARRQLEEEVDVLKEEYANLGMASPSLWHQIQLLEKQLGYRPSKRPPIRIQVPAQPAAPWAGPHTYPSPTSQAGLASPMVTLGPASGFQQQQQQQQQVAGEMVQLEQQQRVFTRTMESLTRKLQALGGADPLPGAMFGATASTGQRGGDGEKNKLLEELSTLDMIPRDSELYDIQVEHLKMITRMRIEMEELQQQQRVSAMKGNLEREQRELEKKAEFEERKLDQERELELAKLRRALARENVDMNWNGHSGPSGKSYDAQAGFACYFDYATGIPKRFHMVRVVYCIYEDETVRSSVKALSACETEADTATRSTAVFATRKKFARIPAVETLRVVMELQCVQDGPQGRAYQSIGWTVLSLFQNGRPGSESLCLNEGPHQLRFHRPPFKVTDIAGAIQPGADPDDGAAGEPMHLFLRMVHMADIDVSMDFVIDPCVTQHLYKRWPPRKETKKGSSSRRKEKSTSRRKGNKSRHSAKHGDDGASELGSVADRSIVSADSAGAQTLTSSASRRKKSTSLKLKKKRRVNLQLDHVAFARESPAHMIFVRVIALGDASCVNAAVRAEAEALKAFPSTSAVIDYSGLPGNARVWESEARDIRVSTGQVSWTRAYTNPTFFDSINIDAQGVLLVKIFERLPEGLDDSSENAEADVADGSEASASMVNKSLDGASVRLVGWAVKPLLGEEGRVESGSAPIALDLLQPPVVVPVDDGRAESLDARIIFSMTKTPSSSSSVVSAASSSASRRNGRRRRRSVASIASIAEEDEDDMMSSEEEDDFDDDEADASGRKRHDGSSVGDSRRKRSPHAKEDPEPAVDDHAPFVENKVKLSRNPPLFERGEDGFDVYIDGARCLPDYATISAVHVKLLAPNYELIGEEHRAHASLGDSAYNPKYRLRAEFRGEAVANPAGTLLFRIDTVDRFTKATKAIGYTCLNPFCMPNGTDEQASKSTTQEYALLRGSFQLPLYQERPDTTQTFSSKLFESSHRVPCATLLVRILPAKKSKDNVHILRLDEFPHDEWERRGLVVPAPRYGPRAGYDTSRCEPLSCEQKLYAVLADREEVLVGEMVTLARRPGVAEDKHVDVMEDKELQDWVVKRLSQPQGMMPLDHAAQYQPETGFAVAIEGLTGLRSRDVGKNKLHKVIFSLNPPGAYYGDPRLTDVVAFTTTHDFDAAVGAPRFLDELHVFRDVPYDPKMVLIVDVRTVRTDRMDQEVFAWAIVPIFSRHGPYTCNGRLHAPLFEGGVQVDVLADLQSSDLDPETFILNEMNKGKLARLKLSKAQASVVVRLVDSLVRDCMQFDSTRECCMPEKLVSKFVTQLAASEGPVKKGSTLGAVIPKTHRQQPEAFERVINEEFAKLTGISNYTF</sequence>
<evidence type="ECO:0000256" key="1">
    <source>
        <dbReference type="SAM" id="Coils"/>
    </source>
</evidence>
<feature type="coiled-coil region" evidence="1">
    <location>
        <begin position="73"/>
        <end position="189"/>
    </location>
</feature>
<feature type="region of interest" description="Disordered" evidence="2">
    <location>
        <begin position="930"/>
        <end position="950"/>
    </location>
</feature>
<feature type="compositionally biased region" description="Acidic residues" evidence="2">
    <location>
        <begin position="1190"/>
        <end position="1212"/>
    </location>
</feature>
<dbReference type="OrthoDB" id="195644at2759"/>
<feature type="coiled-coil region" evidence="1">
    <location>
        <begin position="627"/>
        <end position="674"/>
    </location>
</feature>
<feature type="compositionally biased region" description="Basic residues" evidence="2">
    <location>
        <begin position="395"/>
        <end position="407"/>
    </location>
</feature>
<evidence type="ECO:0000313" key="4">
    <source>
        <dbReference type="Proteomes" id="UP000241890"/>
    </source>
</evidence>
<comment type="caution">
    <text evidence="3">The sequence shown here is derived from an EMBL/GenBank/DDBJ whole genome shotgun (WGS) entry which is preliminary data.</text>
</comment>
<feature type="compositionally biased region" description="Basic residues" evidence="2">
    <location>
        <begin position="885"/>
        <end position="906"/>
    </location>
</feature>
<feature type="region of interest" description="Disordered" evidence="2">
    <location>
        <begin position="392"/>
        <end position="436"/>
    </location>
</feature>
<reference evidence="3 4" key="1">
    <citation type="submission" date="2017-12" db="EMBL/GenBank/DDBJ databases">
        <title>Sequencing, de novo assembly and annotation of complete genome of a new Thraustochytrid species, strain FCC1311.</title>
        <authorList>
            <person name="Sedici K."/>
            <person name="Godart F."/>
            <person name="Aiese Cigliano R."/>
            <person name="Sanseverino W."/>
            <person name="Barakat M."/>
            <person name="Ortet P."/>
            <person name="Marechal E."/>
            <person name="Cagnac O."/>
            <person name="Amato A."/>
        </authorList>
    </citation>
    <scope>NUCLEOTIDE SEQUENCE [LARGE SCALE GENOMIC DNA]</scope>
</reference>
<dbReference type="InterPro" id="IPR038800">
    <property type="entry name" value="CCDC17"/>
</dbReference>
<feature type="coiled-coil region" evidence="1">
    <location>
        <begin position="520"/>
        <end position="554"/>
    </location>
</feature>
<feature type="compositionally biased region" description="Basic and acidic residues" evidence="2">
    <location>
        <begin position="1234"/>
        <end position="1251"/>
    </location>
</feature>
<gene>
    <name evidence="3" type="ORF">FCC1311_082332</name>
</gene>
<protein>
    <submittedName>
        <fullName evidence="3">Coiled-coil domain-containing protein 17</fullName>
    </submittedName>
</protein>